<feature type="region of interest" description="Disordered" evidence="1">
    <location>
        <begin position="1"/>
        <end position="23"/>
    </location>
</feature>
<dbReference type="EMBL" id="JANPWB010000004">
    <property type="protein sequence ID" value="KAJ1193335.1"/>
    <property type="molecule type" value="Genomic_DNA"/>
</dbReference>
<protein>
    <submittedName>
        <fullName evidence="2">Uncharacterized protein</fullName>
    </submittedName>
</protein>
<evidence type="ECO:0000256" key="1">
    <source>
        <dbReference type="SAM" id="MobiDB-lite"/>
    </source>
</evidence>
<evidence type="ECO:0000313" key="3">
    <source>
        <dbReference type="Proteomes" id="UP001066276"/>
    </source>
</evidence>
<gene>
    <name evidence="2" type="ORF">NDU88_002633</name>
</gene>
<proteinExistence type="predicted"/>
<evidence type="ECO:0000313" key="2">
    <source>
        <dbReference type="EMBL" id="KAJ1193335.1"/>
    </source>
</evidence>
<sequence>MGSRSALGPVGCRSGSVAGPSAAMRTTVQHGRWALLQRRKGVVHGHLGARDFAAALEEDGTAGFWGPWQCRAPVDQPGEEPLPSGP</sequence>
<dbReference type="Proteomes" id="UP001066276">
    <property type="component" value="Chromosome 2_2"/>
</dbReference>
<organism evidence="2 3">
    <name type="scientific">Pleurodeles waltl</name>
    <name type="common">Iberian ribbed newt</name>
    <dbReference type="NCBI Taxonomy" id="8319"/>
    <lineage>
        <taxon>Eukaryota</taxon>
        <taxon>Metazoa</taxon>
        <taxon>Chordata</taxon>
        <taxon>Craniata</taxon>
        <taxon>Vertebrata</taxon>
        <taxon>Euteleostomi</taxon>
        <taxon>Amphibia</taxon>
        <taxon>Batrachia</taxon>
        <taxon>Caudata</taxon>
        <taxon>Salamandroidea</taxon>
        <taxon>Salamandridae</taxon>
        <taxon>Pleurodelinae</taxon>
        <taxon>Pleurodeles</taxon>
    </lineage>
</organism>
<name>A0AAV7UZ15_PLEWA</name>
<keyword evidence="3" id="KW-1185">Reference proteome</keyword>
<dbReference type="AlphaFoldDB" id="A0AAV7UZ15"/>
<comment type="caution">
    <text evidence="2">The sequence shown here is derived from an EMBL/GenBank/DDBJ whole genome shotgun (WGS) entry which is preliminary data.</text>
</comment>
<reference evidence="2" key="1">
    <citation type="journal article" date="2022" name="bioRxiv">
        <title>Sequencing and chromosome-scale assembly of the giantPleurodeles waltlgenome.</title>
        <authorList>
            <person name="Brown T."/>
            <person name="Elewa A."/>
            <person name="Iarovenko S."/>
            <person name="Subramanian E."/>
            <person name="Araus A.J."/>
            <person name="Petzold A."/>
            <person name="Susuki M."/>
            <person name="Suzuki K.-i.T."/>
            <person name="Hayashi T."/>
            <person name="Toyoda A."/>
            <person name="Oliveira C."/>
            <person name="Osipova E."/>
            <person name="Leigh N.D."/>
            <person name="Simon A."/>
            <person name="Yun M.H."/>
        </authorList>
    </citation>
    <scope>NUCLEOTIDE SEQUENCE</scope>
    <source>
        <strain evidence="2">20211129_DDA</strain>
        <tissue evidence="2">Liver</tissue>
    </source>
</reference>
<accession>A0AAV7UZ15</accession>